<evidence type="ECO:0000256" key="1">
    <source>
        <dbReference type="SAM" id="MobiDB-lite"/>
    </source>
</evidence>
<dbReference type="PANTHER" id="PTHR35562:SF2">
    <property type="entry name" value="DNA ENDONUCLEASE SMRA-RELATED"/>
    <property type="match status" value="1"/>
</dbReference>
<dbReference type="InterPro" id="IPR002625">
    <property type="entry name" value="Smr_dom"/>
</dbReference>
<gene>
    <name evidence="3" type="ORF">GGQ98_000856</name>
</gene>
<dbReference type="InterPro" id="IPR036063">
    <property type="entry name" value="Smr_dom_sf"/>
</dbReference>
<dbReference type="PROSITE" id="PS50828">
    <property type="entry name" value="SMR"/>
    <property type="match status" value="1"/>
</dbReference>
<protein>
    <submittedName>
        <fullName evidence="3">DNA-nicking Smr family endonuclease</fullName>
    </submittedName>
</protein>
<dbReference type="RefSeq" id="WP_184065601.1">
    <property type="nucleotide sequence ID" value="NZ_JACHNZ010000007.1"/>
</dbReference>
<comment type="caution">
    <text evidence="3">The sequence shown here is derived from an EMBL/GenBank/DDBJ whole genome shotgun (WGS) entry which is preliminary data.</text>
</comment>
<sequence length="176" mass="19389">MARRPEPPPDAGDALWAKVKASVRPLKARTAPPPEVPRIRVHVRPQPVEAPAISRERAAAPPDGASLDGGWDRRIRRGSLDAERTVDLHGYTQDEAYTVFAGALERAWRDDVRTLLVITGKIRPADEDGRPRGVIAASFSRWAATPALRPFIAAIRPAHPRHGGGGAWYVILRRKR</sequence>
<evidence type="ECO:0000259" key="2">
    <source>
        <dbReference type="PROSITE" id="PS50828"/>
    </source>
</evidence>
<keyword evidence="4" id="KW-1185">Reference proteome</keyword>
<dbReference type="Proteomes" id="UP000566324">
    <property type="component" value="Unassembled WGS sequence"/>
</dbReference>
<evidence type="ECO:0000313" key="4">
    <source>
        <dbReference type="Proteomes" id="UP000566324"/>
    </source>
</evidence>
<feature type="region of interest" description="Disordered" evidence="1">
    <location>
        <begin position="43"/>
        <end position="71"/>
    </location>
</feature>
<feature type="domain" description="Smr" evidence="2">
    <location>
        <begin position="86"/>
        <end position="173"/>
    </location>
</feature>
<keyword evidence="3" id="KW-0378">Hydrolase</keyword>
<dbReference type="PANTHER" id="PTHR35562">
    <property type="entry name" value="DNA ENDONUCLEASE SMRA-RELATED"/>
    <property type="match status" value="1"/>
</dbReference>
<dbReference type="SUPFAM" id="SSF160443">
    <property type="entry name" value="SMR domain-like"/>
    <property type="match status" value="1"/>
</dbReference>
<evidence type="ECO:0000313" key="3">
    <source>
        <dbReference type="EMBL" id="MBB4631249.1"/>
    </source>
</evidence>
<dbReference type="EMBL" id="JACHNZ010000007">
    <property type="protein sequence ID" value="MBB4631249.1"/>
    <property type="molecule type" value="Genomic_DNA"/>
</dbReference>
<keyword evidence="3" id="KW-0540">Nuclease</keyword>
<proteinExistence type="predicted"/>
<dbReference type="Pfam" id="PF01713">
    <property type="entry name" value="Smr"/>
    <property type="match status" value="1"/>
</dbReference>
<name>A0A7W7F630_9SPHN</name>
<dbReference type="Gene3D" id="3.30.1370.110">
    <property type="match status" value="1"/>
</dbReference>
<dbReference type="GO" id="GO:0004519">
    <property type="term" value="F:endonuclease activity"/>
    <property type="evidence" value="ECO:0007669"/>
    <property type="project" value="UniProtKB-KW"/>
</dbReference>
<keyword evidence="3" id="KW-0255">Endonuclease</keyword>
<dbReference type="AlphaFoldDB" id="A0A7W7F630"/>
<organism evidence="3 4">
    <name type="scientific">Sphingosinicella soli</name>
    <dbReference type="NCBI Taxonomy" id="333708"/>
    <lineage>
        <taxon>Bacteria</taxon>
        <taxon>Pseudomonadati</taxon>
        <taxon>Pseudomonadota</taxon>
        <taxon>Alphaproteobacteria</taxon>
        <taxon>Sphingomonadales</taxon>
        <taxon>Sphingosinicellaceae</taxon>
        <taxon>Sphingosinicella</taxon>
    </lineage>
</organism>
<accession>A0A7W7F630</accession>
<reference evidence="3 4" key="1">
    <citation type="submission" date="2020-08" db="EMBL/GenBank/DDBJ databases">
        <title>Genomic Encyclopedia of Type Strains, Phase IV (KMG-IV): sequencing the most valuable type-strain genomes for metagenomic binning, comparative biology and taxonomic classification.</title>
        <authorList>
            <person name="Goeker M."/>
        </authorList>
    </citation>
    <scope>NUCLEOTIDE SEQUENCE [LARGE SCALE GENOMIC DNA]</scope>
    <source>
        <strain evidence="3 4">DSM 17328</strain>
    </source>
</reference>